<dbReference type="AlphaFoldDB" id="A0A090V959"/>
<dbReference type="NCBIfam" id="NF046080">
    <property type="entry name" value="PID_CTERM"/>
    <property type="match status" value="1"/>
</dbReference>
<feature type="signal peptide" evidence="3">
    <location>
        <begin position="1"/>
        <end position="29"/>
    </location>
</feature>
<dbReference type="InterPro" id="IPR058207">
    <property type="entry name" value="PID_CTERM"/>
</dbReference>
<dbReference type="Proteomes" id="UP000029644">
    <property type="component" value="Unassembled WGS sequence"/>
</dbReference>
<accession>A0A090V959</accession>
<feature type="region of interest" description="Disordered" evidence="1">
    <location>
        <begin position="81"/>
        <end position="101"/>
    </location>
</feature>
<feature type="transmembrane region" description="Helical" evidence="2">
    <location>
        <begin position="100"/>
        <end position="118"/>
    </location>
</feature>
<feature type="chain" id="PRO_5001865303" evidence="3">
    <location>
        <begin position="30"/>
        <end position="129"/>
    </location>
</feature>
<dbReference type="EMBL" id="BBNQ01000002">
    <property type="protein sequence ID" value="GAL61346.1"/>
    <property type="molecule type" value="Genomic_DNA"/>
</dbReference>
<name>A0A090V959_9FLAO</name>
<comment type="caution">
    <text evidence="4">The sequence shown here is derived from an EMBL/GenBank/DDBJ whole genome shotgun (WGS) entry which is preliminary data.</text>
</comment>
<reference evidence="4 5" key="1">
    <citation type="journal article" date="2014" name="Genome Announc.">
        <title>Draft Genome Sequences of Marine Flavobacterium Algibacter lectus Strains SS8 and NR4.</title>
        <authorList>
            <person name="Takatani N."/>
            <person name="Nakanishi M."/>
            <person name="Meirelles P."/>
            <person name="Mino S."/>
            <person name="Suda W."/>
            <person name="Oshima K."/>
            <person name="Hattori M."/>
            <person name="Ohkuma M."/>
            <person name="Hosokawa M."/>
            <person name="Miyashita K."/>
            <person name="Thompson F.L."/>
            <person name="Niwa A."/>
            <person name="Sawabe T."/>
            <person name="Sawabe T."/>
        </authorList>
    </citation>
    <scope>NUCLEOTIDE SEQUENCE [LARGE SCALE GENOMIC DNA]</scope>
    <source>
        <strain evidence="4 5">JCM 19300</strain>
    </source>
</reference>
<keyword evidence="2" id="KW-0812">Transmembrane</keyword>
<gene>
    <name evidence="4" type="ORF">JCM19300_4292</name>
</gene>
<proteinExistence type="predicted"/>
<evidence type="ECO:0000313" key="5">
    <source>
        <dbReference type="Proteomes" id="UP000029644"/>
    </source>
</evidence>
<evidence type="ECO:0000313" key="4">
    <source>
        <dbReference type="EMBL" id="GAL61346.1"/>
    </source>
</evidence>
<evidence type="ECO:0000256" key="2">
    <source>
        <dbReference type="SAM" id="Phobius"/>
    </source>
</evidence>
<keyword evidence="2" id="KW-0472">Membrane</keyword>
<keyword evidence="2" id="KW-1133">Transmembrane helix</keyword>
<organism evidence="4 5">
    <name type="scientific">Algibacter lectus</name>
    <dbReference type="NCBI Taxonomy" id="221126"/>
    <lineage>
        <taxon>Bacteria</taxon>
        <taxon>Pseudomonadati</taxon>
        <taxon>Bacteroidota</taxon>
        <taxon>Flavobacteriia</taxon>
        <taxon>Flavobacteriales</taxon>
        <taxon>Flavobacteriaceae</taxon>
        <taxon>Algibacter</taxon>
    </lineage>
</organism>
<keyword evidence="3" id="KW-0732">Signal</keyword>
<sequence length="129" mass="13196">MNNNKKSLVNIIGALAIILAFTFSTNANATSVSAVSTTNVTLATTHFMVVGGGRSRTCNWGHKRCYTRHYGSPKCGSCGHNSHSGGCSGGGSTPTPPDSVPLDGGLGFLMLGAAALGIKKLRGKKDAKS</sequence>
<evidence type="ECO:0000256" key="3">
    <source>
        <dbReference type="SAM" id="SignalP"/>
    </source>
</evidence>
<evidence type="ECO:0000256" key="1">
    <source>
        <dbReference type="SAM" id="MobiDB-lite"/>
    </source>
</evidence>
<protein>
    <submittedName>
        <fullName evidence="4">Uncharacterized protein</fullName>
    </submittedName>
</protein>